<comment type="caution">
    <text evidence="5">The sequence shown here is derived from an EMBL/GenBank/DDBJ whole genome shotgun (WGS) entry which is preliminary data.</text>
</comment>
<dbReference type="InterPro" id="IPR016197">
    <property type="entry name" value="Chromo-like_dom_sf"/>
</dbReference>
<dbReference type="SMART" id="SM00298">
    <property type="entry name" value="CHROMO"/>
    <property type="match status" value="1"/>
</dbReference>
<gene>
    <name evidence="5" type="ORF">NEOLI_005102</name>
</gene>
<dbReference type="AlphaFoldDB" id="A0A1U7LMN8"/>
<protein>
    <submittedName>
        <fullName evidence="5">Chromodomain Y-like protein</fullName>
    </submittedName>
</protein>
<dbReference type="SUPFAM" id="SSF54160">
    <property type="entry name" value="Chromo domain-like"/>
    <property type="match status" value="1"/>
</dbReference>
<dbReference type="Gene3D" id="2.40.50.40">
    <property type="match status" value="1"/>
</dbReference>
<dbReference type="InterPro" id="IPR023779">
    <property type="entry name" value="Chromodomain_CS"/>
</dbReference>
<feature type="compositionally biased region" description="Polar residues" evidence="3">
    <location>
        <begin position="294"/>
        <end position="309"/>
    </location>
</feature>
<evidence type="ECO:0000313" key="6">
    <source>
        <dbReference type="Proteomes" id="UP000186594"/>
    </source>
</evidence>
<keyword evidence="2" id="KW-0539">Nucleus</keyword>
<evidence type="ECO:0000256" key="3">
    <source>
        <dbReference type="SAM" id="MobiDB-lite"/>
    </source>
</evidence>
<dbReference type="PROSITE" id="PS00598">
    <property type="entry name" value="CHROMO_1"/>
    <property type="match status" value="1"/>
</dbReference>
<dbReference type="InterPro" id="IPR051219">
    <property type="entry name" value="Heterochromatin_chromo-domain"/>
</dbReference>
<evidence type="ECO:0000256" key="2">
    <source>
        <dbReference type="ARBA" id="ARBA00023242"/>
    </source>
</evidence>
<dbReference type="EMBL" id="LXFE01001100">
    <property type="protein sequence ID" value="OLL23909.1"/>
    <property type="molecule type" value="Genomic_DNA"/>
</dbReference>
<feature type="region of interest" description="Disordered" evidence="3">
    <location>
        <begin position="475"/>
        <end position="537"/>
    </location>
</feature>
<feature type="compositionally biased region" description="Basic and acidic residues" evidence="3">
    <location>
        <begin position="366"/>
        <end position="375"/>
    </location>
</feature>
<comment type="subcellular location">
    <subcellularLocation>
        <location evidence="1">Nucleus</location>
    </subcellularLocation>
</comment>
<dbReference type="Pfam" id="PF00385">
    <property type="entry name" value="Chromo"/>
    <property type="match status" value="1"/>
</dbReference>
<feature type="domain" description="Chromo" evidence="4">
    <location>
        <begin position="66"/>
        <end position="125"/>
    </location>
</feature>
<sequence length="537" mass="60374">MSRSSSPQNIESSKVSPIQIEQHEISTSPIAQSTEERGHDIHIDESSLEDQGVSHHHGDDNEYYVGNTESILAHRYKNGKIHYLVRWDGYPFYESSWEPEENLATAYHFLNDYRSHLERVQRGSSPSFDIETFDRGQEEYYQNKADEQDGSHSDCEPMDVLTTSEAKKSQLISLTSPEPRSVSRPSKAFSKLRAEHHRAIGPMKVKPLVPPARHHSPPKISIPASSLQKSRAPAPSTRQQHRTKRHVFKRGFFRKRKKEPAPDFSAVELVRPGNFTVAKKRRVSQDNHDPCVTVKSSLPNPTISLSQLPSFKKRPKAANEDDNTTLHPQSPESDRAENTGNLRILRELPSPHQQPLSVAPLPITEPPKETPKADVKLNPPTGPRQGRRSLSMQQYKQINRLNRTMSLDREDIANAGHHATPATTIPQIETKNLKPAEIPQGQNSSIWDGWWGNEGNHARAPTSADTTWNPAIWDPSVWGNQSTRRNSRPCSGHGFGKTMAVSPTDIDRPVSLDNPPRGPRSFDLQRPVDKPAYGNTP</sequence>
<keyword evidence="6" id="KW-1185">Reference proteome</keyword>
<dbReference type="STRING" id="1198029.A0A1U7LMN8"/>
<dbReference type="GO" id="GO:0010468">
    <property type="term" value="P:regulation of gene expression"/>
    <property type="evidence" value="ECO:0007669"/>
    <property type="project" value="UniProtKB-ARBA"/>
</dbReference>
<name>A0A1U7LMN8_NEOID</name>
<dbReference type="GO" id="GO:0005634">
    <property type="term" value="C:nucleus"/>
    <property type="evidence" value="ECO:0007669"/>
    <property type="project" value="UniProtKB-SubCell"/>
</dbReference>
<evidence type="ECO:0000256" key="1">
    <source>
        <dbReference type="ARBA" id="ARBA00004123"/>
    </source>
</evidence>
<feature type="non-terminal residue" evidence="5">
    <location>
        <position position="537"/>
    </location>
</feature>
<proteinExistence type="predicted"/>
<dbReference type="InterPro" id="IPR023780">
    <property type="entry name" value="Chromo_domain"/>
</dbReference>
<evidence type="ECO:0000313" key="5">
    <source>
        <dbReference type="EMBL" id="OLL23909.1"/>
    </source>
</evidence>
<feature type="region of interest" description="Disordered" evidence="3">
    <location>
        <begin position="280"/>
        <end position="390"/>
    </location>
</feature>
<reference evidence="5 6" key="1">
    <citation type="submission" date="2016-04" db="EMBL/GenBank/DDBJ databases">
        <title>Evolutionary innovation and constraint leading to complex multicellularity in the Ascomycota.</title>
        <authorList>
            <person name="Cisse O."/>
            <person name="Nguyen A."/>
            <person name="Hewitt D.A."/>
            <person name="Jedd G."/>
            <person name="Stajich J.E."/>
        </authorList>
    </citation>
    <scope>NUCLEOTIDE SEQUENCE [LARGE SCALE GENOMIC DNA]</scope>
    <source>
        <strain evidence="5 6">DAH-3</strain>
    </source>
</reference>
<feature type="compositionally biased region" description="Polar residues" evidence="3">
    <location>
        <begin position="1"/>
        <end position="16"/>
    </location>
</feature>
<dbReference type="PANTHER" id="PTHR22812">
    <property type="entry name" value="CHROMOBOX PROTEIN"/>
    <property type="match status" value="1"/>
</dbReference>
<dbReference type="CDD" id="cd00024">
    <property type="entry name" value="CD_CSD"/>
    <property type="match status" value="1"/>
</dbReference>
<feature type="region of interest" description="Disordered" evidence="3">
    <location>
        <begin position="1"/>
        <end position="39"/>
    </location>
</feature>
<dbReference type="PROSITE" id="PS50013">
    <property type="entry name" value="CHROMO_2"/>
    <property type="match status" value="1"/>
</dbReference>
<dbReference type="OrthoDB" id="5427495at2759"/>
<dbReference type="InterPro" id="IPR000953">
    <property type="entry name" value="Chromo/chromo_shadow_dom"/>
</dbReference>
<accession>A0A1U7LMN8</accession>
<feature type="region of interest" description="Disordered" evidence="3">
    <location>
        <begin position="206"/>
        <end position="243"/>
    </location>
</feature>
<organism evidence="5 6">
    <name type="scientific">Neolecta irregularis (strain DAH-3)</name>
    <dbReference type="NCBI Taxonomy" id="1198029"/>
    <lineage>
        <taxon>Eukaryota</taxon>
        <taxon>Fungi</taxon>
        <taxon>Dikarya</taxon>
        <taxon>Ascomycota</taxon>
        <taxon>Taphrinomycotina</taxon>
        <taxon>Neolectales</taxon>
        <taxon>Neolectaceae</taxon>
        <taxon>Neolecta</taxon>
    </lineage>
</organism>
<dbReference type="GO" id="GO:0006338">
    <property type="term" value="P:chromatin remodeling"/>
    <property type="evidence" value="ECO:0007669"/>
    <property type="project" value="UniProtKB-ARBA"/>
</dbReference>
<evidence type="ECO:0000259" key="4">
    <source>
        <dbReference type="PROSITE" id="PS50013"/>
    </source>
</evidence>
<dbReference type="Proteomes" id="UP000186594">
    <property type="component" value="Unassembled WGS sequence"/>
</dbReference>